<gene>
    <name evidence="8" type="ORF">LCGC14_0868290</name>
</gene>
<reference evidence="8" key="1">
    <citation type="journal article" date="2015" name="Nature">
        <title>Complex archaea that bridge the gap between prokaryotes and eukaryotes.</title>
        <authorList>
            <person name="Spang A."/>
            <person name="Saw J.H."/>
            <person name="Jorgensen S.L."/>
            <person name="Zaremba-Niedzwiedzka K."/>
            <person name="Martijn J."/>
            <person name="Lind A.E."/>
            <person name="van Eijk R."/>
            <person name="Schleper C."/>
            <person name="Guy L."/>
            <person name="Ettema T.J."/>
        </authorList>
    </citation>
    <scope>NUCLEOTIDE SEQUENCE</scope>
</reference>
<feature type="non-terminal residue" evidence="8">
    <location>
        <position position="1"/>
    </location>
</feature>
<evidence type="ECO:0000256" key="4">
    <source>
        <dbReference type="ARBA" id="ARBA00022741"/>
    </source>
</evidence>
<dbReference type="PANTHER" id="PTHR30473:SF1">
    <property type="entry name" value="PHOH-LIKE PROTEIN"/>
    <property type="match status" value="1"/>
</dbReference>
<evidence type="ECO:0000313" key="8">
    <source>
        <dbReference type="EMBL" id="KKN27082.1"/>
    </source>
</evidence>
<evidence type="ECO:0000256" key="5">
    <source>
        <dbReference type="ARBA" id="ARBA00022840"/>
    </source>
</evidence>
<protein>
    <recommendedName>
        <fullName evidence="6">PhoH-like protein</fullName>
    </recommendedName>
</protein>
<evidence type="ECO:0000256" key="1">
    <source>
        <dbReference type="ARBA" id="ARBA00004496"/>
    </source>
</evidence>
<dbReference type="InterPro" id="IPR003714">
    <property type="entry name" value="PhoH"/>
</dbReference>
<accession>A0A0F9PR25</accession>
<evidence type="ECO:0000259" key="7">
    <source>
        <dbReference type="Pfam" id="PF02562"/>
    </source>
</evidence>
<dbReference type="Gene3D" id="3.40.50.300">
    <property type="entry name" value="P-loop containing nucleotide triphosphate hydrolases"/>
    <property type="match status" value="1"/>
</dbReference>
<dbReference type="Pfam" id="PF02562">
    <property type="entry name" value="PhoH"/>
    <property type="match status" value="1"/>
</dbReference>
<proteinExistence type="inferred from homology"/>
<comment type="caution">
    <text evidence="8">The sequence shown here is derived from an EMBL/GenBank/DDBJ whole genome shotgun (WGS) entry which is preliminary data.</text>
</comment>
<feature type="domain" description="PhoH-like protein" evidence="7">
    <location>
        <begin position="41"/>
        <end position="190"/>
    </location>
</feature>
<name>A0A0F9PR25_9ZZZZ</name>
<dbReference type="InterPro" id="IPR027417">
    <property type="entry name" value="P-loop_NTPase"/>
</dbReference>
<evidence type="ECO:0000256" key="3">
    <source>
        <dbReference type="ARBA" id="ARBA00022490"/>
    </source>
</evidence>
<dbReference type="InterPro" id="IPR051451">
    <property type="entry name" value="PhoH2-like"/>
</dbReference>
<dbReference type="SUPFAM" id="SSF52540">
    <property type="entry name" value="P-loop containing nucleoside triphosphate hydrolases"/>
    <property type="match status" value="1"/>
</dbReference>
<organism evidence="8">
    <name type="scientific">marine sediment metagenome</name>
    <dbReference type="NCBI Taxonomy" id="412755"/>
    <lineage>
        <taxon>unclassified sequences</taxon>
        <taxon>metagenomes</taxon>
        <taxon>ecological metagenomes</taxon>
    </lineage>
</organism>
<keyword evidence="5" id="KW-0067">ATP-binding</keyword>
<dbReference type="GO" id="GO:0005524">
    <property type="term" value="F:ATP binding"/>
    <property type="evidence" value="ECO:0007669"/>
    <property type="project" value="UniProtKB-KW"/>
</dbReference>
<evidence type="ECO:0000256" key="2">
    <source>
        <dbReference type="ARBA" id="ARBA00010393"/>
    </source>
</evidence>
<sequence length="202" mass="22376">AEGRAIDAERLAGLGVAVDHDQLARHRTAVLLGEIAQLLAGQTVEAGERLGFLPGDLQAKVNPYLRPLFDALHDMMEYDQIRRFMVNDMIEVIPLAFMRGRTLNDSVIILDEAQNTTVAQMLMFLTRMGHGSKVIVTGDDSQVDLPDGTPSGLADAMCRLRGIKNLTFVRLDDTDIVRHRLVQNIVKAYNRDDAPIDPAERS</sequence>
<dbReference type="AlphaFoldDB" id="A0A0F9PR25"/>
<comment type="similarity">
    <text evidence="2">Belongs to the PhoH family.</text>
</comment>
<comment type="subcellular location">
    <subcellularLocation>
        <location evidence="1">Cytoplasm</location>
    </subcellularLocation>
</comment>
<dbReference type="EMBL" id="LAZR01002669">
    <property type="protein sequence ID" value="KKN27082.1"/>
    <property type="molecule type" value="Genomic_DNA"/>
</dbReference>
<dbReference type="PANTHER" id="PTHR30473">
    <property type="entry name" value="PROTEIN PHOH"/>
    <property type="match status" value="1"/>
</dbReference>
<keyword evidence="3" id="KW-0963">Cytoplasm</keyword>
<keyword evidence="4" id="KW-0547">Nucleotide-binding</keyword>
<evidence type="ECO:0000256" key="6">
    <source>
        <dbReference type="ARBA" id="ARBA00039970"/>
    </source>
</evidence>
<dbReference type="GO" id="GO:0005829">
    <property type="term" value="C:cytosol"/>
    <property type="evidence" value="ECO:0007669"/>
    <property type="project" value="TreeGrafter"/>
</dbReference>